<dbReference type="Proteomes" id="UP001273166">
    <property type="component" value="Unassembled WGS sequence"/>
</dbReference>
<reference evidence="2" key="2">
    <citation type="submission" date="2023-06" db="EMBL/GenBank/DDBJ databases">
        <authorList>
            <consortium name="Lawrence Berkeley National Laboratory"/>
            <person name="Mondo S.J."/>
            <person name="Hensen N."/>
            <person name="Bonometti L."/>
            <person name="Westerberg I."/>
            <person name="Brannstrom I.O."/>
            <person name="Guillou S."/>
            <person name="Cros-Aarteil S."/>
            <person name="Calhoun S."/>
            <person name="Haridas S."/>
            <person name="Kuo A."/>
            <person name="Pangilinan J."/>
            <person name="Riley R."/>
            <person name="Labutti K."/>
            <person name="Andreopoulos B."/>
            <person name="Lipzen A."/>
            <person name="Chen C."/>
            <person name="Yanf M."/>
            <person name="Daum C."/>
            <person name="Ng V."/>
            <person name="Clum A."/>
            <person name="Steindorff A."/>
            <person name="Ohm R."/>
            <person name="Martin F."/>
            <person name="Silar P."/>
            <person name="Natvig D."/>
            <person name="Lalanne C."/>
            <person name="Gautier V."/>
            <person name="Ament-Velasquez S.L."/>
            <person name="Kruys A."/>
            <person name="Hutchinson M.I."/>
            <person name="Powell A.J."/>
            <person name="Barry K."/>
            <person name="Miller A.N."/>
            <person name="Grigoriev I.V."/>
            <person name="Debuchy R."/>
            <person name="Gladieux P."/>
            <person name="Thoren M.H."/>
            <person name="Johannesson H."/>
        </authorList>
    </citation>
    <scope>NUCLEOTIDE SEQUENCE</scope>
    <source>
        <strain evidence="2">CBS 333.67</strain>
    </source>
</reference>
<feature type="compositionally biased region" description="Basic residues" evidence="1">
    <location>
        <begin position="50"/>
        <end position="63"/>
    </location>
</feature>
<dbReference type="AlphaFoldDB" id="A0AAJ0GTH6"/>
<comment type="caution">
    <text evidence="2">The sequence shown here is derived from an EMBL/GenBank/DDBJ whole genome shotgun (WGS) entry which is preliminary data.</text>
</comment>
<organism evidence="2 3">
    <name type="scientific">Chaetomium strumarium</name>
    <dbReference type="NCBI Taxonomy" id="1170767"/>
    <lineage>
        <taxon>Eukaryota</taxon>
        <taxon>Fungi</taxon>
        <taxon>Dikarya</taxon>
        <taxon>Ascomycota</taxon>
        <taxon>Pezizomycotina</taxon>
        <taxon>Sordariomycetes</taxon>
        <taxon>Sordariomycetidae</taxon>
        <taxon>Sordariales</taxon>
        <taxon>Chaetomiaceae</taxon>
        <taxon>Chaetomium</taxon>
    </lineage>
</organism>
<proteinExistence type="predicted"/>
<protein>
    <submittedName>
        <fullName evidence="2">Uncharacterized protein</fullName>
    </submittedName>
</protein>
<feature type="region of interest" description="Disordered" evidence="1">
    <location>
        <begin position="36"/>
        <end position="63"/>
    </location>
</feature>
<evidence type="ECO:0000256" key="1">
    <source>
        <dbReference type="SAM" id="MobiDB-lite"/>
    </source>
</evidence>
<accession>A0AAJ0GTH6</accession>
<dbReference type="EMBL" id="JAUDZG010000004">
    <property type="protein sequence ID" value="KAK3305887.1"/>
    <property type="molecule type" value="Genomic_DNA"/>
</dbReference>
<reference evidence="2" key="1">
    <citation type="journal article" date="2023" name="Mol. Phylogenet. Evol.">
        <title>Genome-scale phylogeny and comparative genomics of the fungal order Sordariales.</title>
        <authorList>
            <person name="Hensen N."/>
            <person name="Bonometti L."/>
            <person name="Westerberg I."/>
            <person name="Brannstrom I.O."/>
            <person name="Guillou S."/>
            <person name="Cros-Aarteil S."/>
            <person name="Calhoun S."/>
            <person name="Haridas S."/>
            <person name="Kuo A."/>
            <person name="Mondo S."/>
            <person name="Pangilinan J."/>
            <person name="Riley R."/>
            <person name="LaButti K."/>
            <person name="Andreopoulos B."/>
            <person name="Lipzen A."/>
            <person name="Chen C."/>
            <person name="Yan M."/>
            <person name="Daum C."/>
            <person name="Ng V."/>
            <person name="Clum A."/>
            <person name="Steindorff A."/>
            <person name="Ohm R.A."/>
            <person name="Martin F."/>
            <person name="Silar P."/>
            <person name="Natvig D.O."/>
            <person name="Lalanne C."/>
            <person name="Gautier V."/>
            <person name="Ament-Velasquez S.L."/>
            <person name="Kruys A."/>
            <person name="Hutchinson M.I."/>
            <person name="Powell A.J."/>
            <person name="Barry K."/>
            <person name="Miller A.N."/>
            <person name="Grigoriev I.V."/>
            <person name="Debuchy R."/>
            <person name="Gladieux P."/>
            <person name="Hiltunen Thoren M."/>
            <person name="Johannesson H."/>
        </authorList>
    </citation>
    <scope>NUCLEOTIDE SEQUENCE</scope>
    <source>
        <strain evidence="2">CBS 333.67</strain>
    </source>
</reference>
<dbReference type="RefSeq" id="XP_062721667.1">
    <property type="nucleotide sequence ID" value="XM_062870417.1"/>
</dbReference>
<feature type="non-terminal residue" evidence="2">
    <location>
        <position position="1"/>
    </location>
</feature>
<feature type="compositionally biased region" description="Basic residues" evidence="1">
    <location>
        <begin position="172"/>
        <end position="184"/>
    </location>
</feature>
<dbReference type="GeneID" id="87889246"/>
<feature type="region of interest" description="Disordered" evidence="1">
    <location>
        <begin position="172"/>
        <end position="225"/>
    </location>
</feature>
<sequence>PVSRPPSLPCIPDIALDIDEKTPFLPELDEILSSTGASSTLDEDDDFRPSRSHSTHTQHSAVHRRIHFHPTRLPSVSSNITYNPLPQPLKKNKLTRQISQLSPHQKVLHESWTITYHHPTHRTTSQLQVLGLTVWRQTDREDGSVLSVVPNTHFTQGELAAAVAVHEAAVVAHHHRHHAHHSGGSKKERTNTSTTRRRTLCKAPSFYGSSSSGSSSSCRGGGGGSSDVYATDLERRLRSLDWKVQDEIYELLSDRVQSSSNAFRRREWRVVVLTEVPGGELTDAPTGLEEAPGAATSMVGKRRGWFGIGVGTWLGGRTRPRGSTVPDMPITEYRLILRGTETKTNDQGWGYFNRYSRPWRTADEKEIGEKRRWSTATLKSEKYVDF</sequence>
<name>A0AAJ0GTH6_9PEZI</name>
<feature type="compositionally biased region" description="Low complexity" evidence="1">
    <location>
        <begin position="208"/>
        <end position="218"/>
    </location>
</feature>
<gene>
    <name evidence="2" type="ORF">B0T15DRAFT_556404</name>
</gene>
<evidence type="ECO:0000313" key="3">
    <source>
        <dbReference type="Proteomes" id="UP001273166"/>
    </source>
</evidence>
<keyword evidence="3" id="KW-1185">Reference proteome</keyword>
<evidence type="ECO:0000313" key="2">
    <source>
        <dbReference type="EMBL" id="KAK3305887.1"/>
    </source>
</evidence>